<dbReference type="AlphaFoldDB" id="A0A845AZ17"/>
<dbReference type="InterPro" id="IPR013096">
    <property type="entry name" value="Cupin_2"/>
</dbReference>
<dbReference type="Pfam" id="PF07883">
    <property type="entry name" value="Cupin_2"/>
    <property type="match status" value="1"/>
</dbReference>
<dbReference type="Proteomes" id="UP000431922">
    <property type="component" value="Unassembled WGS sequence"/>
</dbReference>
<keyword evidence="3" id="KW-1185">Reference proteome</keyword>
<dbReference type="OrthoDB" id="512358at2"/>
<reference evidence="2 3" key="1">
    <citation type="submission" date="2019-12" db="EMBL/GenBank/DDBJ databases">
        <title>Genomic-based taxomic classification of the family Erythrobacteraceae.</title>
        <authorList>
            <person name="Xu L."/>
        </authorList>
    </citation>
    <scope>NUCLEOTIDE SEQUENCE [LARGE SCALE GENOMIC DNA]</scope>
    <source>
        <strain evidence="2 3">KCTC 42453</strain>
    </source>
</reference>
<dbReference type="RefSeq" id="WP_160755877.1">
    <property type="nucleotide sequence ID" value="NZ_WTYL01000002.1"/>
</dbReference>
<dbReference type="Gene3D" id="2.60.120.10">
    <property type="entry name" value="Jelly Rolls"/>
    <property type="match status" value="1"/>
</dbReference>
<dbReference type="EMBL" id="WTYL01000002">
    <property type="protein sequence ID" value="MXP44261.1"/>
    <property type="molecule type" value="Genomic_DNA"/>
</dbReference>
<dbReference type="CDD" id="cd02208">
    <property type="entry name" value="cupin_RmlC-like"/>
    <property type="match status" value="1"/>
</dbReference>
<name>A0A845AZ17_9SPHN</name>
<organism evidence="2 3">
    <name type="scientific">Allopontixanthobacter sediminis</name>
    <dbReference type="NCBI Taxonomy" id="1689985"/>
    <lineage>
        <taxon>Bacteria</taxon>
        <taxon>Pseudomonadati</taxon>
        <taxon>Pseudomonadota</taxon>
        <taxon>Alphaproteobacteria</taxon>
        <taxon>Sphingomonadales</taxon>
        <taxon>Erythrobacteraceae</taxon>
        <taxon>Allopontixanthobacter</taxon>
    </lineage>
</organism>
<dbReference type="InterPro" id="IPR011051">
    <property type="entry name" value="RmlC_Cupin_sf"/>
</dbReference>
<evidence type="ECO:0000313" key="3">
    <source>
        <dbReference type="Proteomes" id="UP000431922"/>
    </source>
</evidence>
<protein>
    <submittedName>
        <fullName evidence="2">Cupin domain-containing protein</fullName>
    </submittedName>
</protein>
<accession>A0A845AZ17</accession>
<sequence>MTGSAPDLHENWVHLGLGATSETQPPFNGMQWYGDYSDRYAADGAEGRLVSMHRFAGDWDVWEMHPAGSEMVLCTSGAITLIQEIAGEQVSTILRPGQYAINPPGVWHTADVEEEAEAVFITAGEGTEHRPR</sequence>
<gene>
    <name evidence="2" type="ORF">GRI65_07315</name>
</gene>
<feature type="domain" description="Cupin type-2" evidence="1">
    <location>
        <begin position="60"/>
        <end position="122"/>
    </location>
</feature>
<evidence type="ECO:0000313" key="2">
    <source>
        <dbReference type="EMBL" id="MXP44261.1"/>
    </source>
</evidence>
<dbReference type="SUPFAM" id="SSF51182">
    <property type="entry name" value="RmlC-like cupins"/>
    <property type="match status" value="1"/>
</dbReference>
<evidence type="ECO:0000259" key="1">
    <source>
        <dbReference type="Pfam" id="PF07883"/>
    </source>
</evidence>
<dbReference type="InterPro" id="IPR014710">
    <property type="entry name" value="RmlC-like_jellyroll"/>
</dbReference>
<proteinExistence type="predicted"/>
<comment type="caution">
    <text evidence="2">The sequence shown here is derived from an EMBL/GenBank/DDBJ whole genome shotgun (WGS) entry which is preliminary data.</text>
</comment>